<dbReference type="GeneTree" id="ENSGT00940000157603"/>
<dbReference type="Pfam" id="PF01602">
    <property type="entry name" value="Adaptin_N"/>
    <property type="match status" value="1"/>
</dbReference>
<dbReference type="Ensembl" id="ENSONIT00000079766.1">
    <property type="protein sequence ID" value="ENSONIP00000060633.1"/>
    <property type="gene ID" value="ENSONIG00000015468.2"/>
</dbReference>
<dbReference type="Pfam" id="PF24080">
    <property type="entry name" value="AP3B1_C_2"/>
    <property type="match status" value="1"/>
</dbReference>
<evidence type="ECO:0000313" key="14">
    <source>
        <dbReference type="Ensembl" id="ENSONIP00000060633.1"/>
    </source>
</evidence>
<evidence type="ECO:0000256" key="5">
    <source>
        <dbReference type="ARBA" id="ARBA00022553"/>
    </source>
</evidence>
<proteinExistence type="inferred from homology"/>
<dbReference type="AlphaFoldDB" id="A0A669DMF3"/>
<dbReference type="GO" id="GO:0016192">
    <property type="term" value="P:vesicle-mediated transport"/>
    <property type="evidence" value="ECO:0007669"/>
    <property type="project" value="InterPro"/>
</dbReference>
<evidence type="ECO:0000256" key="9">
    <source>
        <dbReference type="ARBA" id="ARBA00023329"/>
    </source>
</evidence>
<keyword evidence="15" id="KW-1185">Reference proteome</keyword>
<keyword evidence="4 11" id="KW-0813">Transport</keyword>
<dbReference type="GO" id="GO:0030665">
    <property type="term" value="C:clathrin-coated vesicle membrane"/>
    <property type="evidence" value="ECO:0007669"/>
    <property type="project" value="UniProtKB-SubCell"/>
</dbReference>
<feature type="region of interest" description="Disordered" evidence="12">
    <location>
        <begin position="638"/>
        <end position="693"/>
    </location>
</feature>
<feature type="compositionally biased region" description="Basic residues" evidence="12">
    <location>
        <begin position="676"/>
        <end position="690"/>
    </location>
</feature>
<reference evidence="14" key="3">
    <citation type="submission" date="2025-09" db="UniProtKB">
        <authorList>
            <consortium name="Ensembl"/>
        </authorList>
    </citation>
    <scope>IDENTIFICATION</scope>
</reference>
<comment type="similarity">
    <text evidence="3 11">Belongs to the adaptor complexes large subunit family.</text>
</comment>
<dbReference type="GO" id="GO:0005794">
    <property type="term" value="C:Golgi apparatus"/>
    <property type="evidence" value="ECO:0007669"/>
    <property type="project" value="UniProtKB-SubCell"/>
</dbReference>
<keyword evidence="7" id="KW-0333">Golgi apparatus</keyword>
<sequence>MPSVLRNEDLKEMLESSKESLKLEAMKRIVGLIAKGKSASELFPAVVKNVASKNIELKKLVYVYLVRYAEEQQDLALLSISTFQRALKDPNQFIRASALRVLSSIRVPIIVPIMMLAIKEAAADLSPYVRKTSAHAIQKLYSLDPDQKEQLIEVIEKLLKDKSTLVAGSVVMAFEEVCPDRIDLIHKNYRKLCNLLVDVEEWGQVVIISMLTRYARTQFTSPWMEVRFDENKAFYDSDSEEKKDQTEAKPYVMDPDHRLLLRNTKPLLQSRNTAVVMAVAQLYWHLAPKHEVSIVTKSLVRLLRSHREVQYIVLQNIATMSIQRKGMFEPFIKSFYVRSTDATHIKTLKLEILTNLANEANISTILREFQTYVKSQDKAFAAATIQAIGRCATNISEVTDTCLNGLVLLLSNRDEAVVAESIVVIKKLLQTQPTQHGDIIKHMAKLFDNVTVPMARASILWLMGEYCEKVPKIAPDVLRKMAKTFTAEEDIVKLQTVNLAAKLYLTNSKQTKLLTQYILNLGKYDQNYDIRDRTRFIRQLIVPNEKSGALSKYARRILLAPKPAPVLESAFKDRDRYQLGTLSHSLNLKATGYQELPDWPAVAPDQSVRNVEIVEPQRIKADLFWVSNVHCPCVCTESGSESEEESSEDSEKTSSDSGKSSSGSEKSSSESESDQKKKKKTKKAQQKKNKPAADRYAEIPAVSGFGSFLPKLEFITIMISFFYDFFFFCQHCLFPQNDSKNPTFRTSGISLFHMSFQVTTSSFGPLKTYELLHHMTGKGLSAKYHFPRQPCLYQPSMVAVQLFFSQTKQISHPKCVSGSDNKKRLEPGASVTVSMGIDFSDSTQAANFQLCTKEDQFSVSIQPAVGELLMPSTMTEQDFCKEQGELLCDSNSVSRNETRCLTHRMFLLSCRFGGRTVSSRALVLLSLELSESSGALLTINTEKSVMASMLLRDLKQALAQA</sequence>
<dbReference type="SMART" id="SM01355">
    <property type="entry name" value="AP3B1_C"/>
    <property type="match status" value="1"/>
</dbReference>
<keyword evidence="6 11" id="KW-0653">Protein transport</keyword>
<evidence type="ECO:0000256" key="10">
    <source>
        <dbReference type="ARBA" id="ARBA00023570"/>
    </source>
</evidence>
<evidence type="ECO:0000256" key="11">
    <source>
        <dbReference type="PIRNR" id="PIRNR037096"/>
    </source>
</evidence>
<dbReference type="GO" id="GO:0006886">
    <property type="term" value="P:intracellular protein transport"/>
    <property type="evidence" value="ECO:0007669"/>
    <property type="project" value="InterPro"/>
</dbReference>
<dbReference type="InterPro" id="IPR029390">
    <property type="entry name" value="AP3B_C"/>
</dbReference>
<dbReference type="SUPFAM" id="SSF48371">
    <property type="entry name" value="ARM repeat"/>
    <property type="match status" value="1"/>
</dbReference>
<reference evidence="15" key="1">
    <citation type="submission" date="2012-01" db="EMBL/GenBank/DDBJ databases">
        <title>The Genome Sequence of Oreochromis niloticus (Nile Tilapia).</title>
        <authorList>
            <consortium name="Broad Institute Genome Assembly Team"/>
            <consortium name="Broad Institute Sequencing Platform"/>
            <person name="Di Palma F."/>
            <person name="Johnson J."/>
            <person name="Lander E.S."/>
            <person name="Lindblad-Toh K."/>
        </authorList>
    </citation>
    <scope>NUCLEOTIDE SEQUENCE [LARGE SCALE GENOMIC DNA]</scope>
</reference>
<evidence type="ECO:0000256" key="3">
    <source>
        <dbReference type="ARBA" id="ARBA00006613"/>
    </source>
</evidence>
<organism evidence="14 15">
    <name type="scientific">Oreochromis niloticus</name>
    <name type="common">Nile tilapia</name>
    <name type="synonym">Tilapia nilotica</name>
    <dbReference type="NCBI Taxonomy" id="8128"/>
    <lineage>
        <taxon>Eukaryota</taxon>
        <taxon>Metazoa</taxon>
        <taxon>Chordata</taxon>
        <taxon>Craniata</taxon>
        <taxon>Vertebrata</taxon>
        <taxon>Euteleostomi</taxon>
        <taxon>Actinopterygii</taxon>
        <taxon>Neopterygii</taxon>
        <taxon>Teleostei</taxon>
        <taxon>Neoteleostei</taxon>
        <taxon>Acanthomorphata</taxon>
        <taxon>Ovalentaria</taxon>
        <taxon>Cichlomorphae</taxon>
        <taxon>Cichliformes</taxon>
        <taxon>Cichlidae</taxon>
        <taxon>African cichlids</taxon>
        <taxon>Pseudocrenilabrinae</taxon>
        <taxon>Oreochromini</taxon>
        <taxon>Oreochromis</taxon>
    </lineage>
</organism>
<evidence type="ECO:0000256" key="7">
    <source>
        <dbReference type="ARBA" id="ARBA00023034"/>
    </source>
</evidence>
<evidence type="ECO:0000256" key="4">
    <source>
        <dbReference type="ARBA" id="ARBA00022448"/>
    </source>
</evidence>
<dbReference type="InterPro" id="IPR026740">
    <property type="entry name" value="AP3_beta"/>
</dbReference>
<protein>
    <recommendedName>
        <fullName evidence="11">AP-3 complex subunit beta</fullName>
    </recommendedName>
</protein>
<dbReference type="GO" id="GO:0030123">
    <property type="term" value="C:AP-3 adaptor complex"/>
    <property type="evidence" value="ECO:0007669"/>
    <property type="project" value="UniProtKB-UniRule"/>
</dbReference>
<dbReference type="InterPro" id="IPR011989">
    <property type="entry name" value="ARM-like"/>
</dbReference>
<name>A0A669DMF3_ORENI</name>
<evidence type="ECO:0000256" key="1">
    <source>
        <dbReference type="ARBA" id="ARBA00004145"/>
    </source>
</evidence>
<dbReference type="PIRSF" id="PIRSF037096">
    <property type="entry name" value="AP3_complex_beta"/>
    <property type="match status" value="1"/>
</dbReference>
<dbReference type="InterPro" id="IPR002553">
    <property type="entry name" value="Clathrin/coatomer_adapt-like_N"/>
</dbReference>
<accession>A0A669DMF3</accession>
<dbReference type="InterPro" id="IPR016024">
    <property type="entry name" value="ARM-type_fold"/>
</dbReference>
<dbReference type="Proteomes" id="UP000005207">
    <property type="component" value="Linkage group LG7"/>
</dbReference>
<evidence type="ECO:0000256" key="2">
    <source>
        <dbReference type="ARBA" id="ARBA00004555"/>
    </source>
</evidence>
<feature type="domain" description="AP-3 complex subunit beta C-terminal" evidence="13">
    <location>
        <begin position="738"/>
        <end position="844"/>
    </location>
</feature>
<evidence type="ECO:0000256" key="12">
    <source>
        <dbReference type="SAM" id="MobiDB-lite"/>
    </source>
</evidence>
<evidence type="ECO:0000259" key="13">
    <source>
        <dbReference type="SMART" id="SM01355"/>
    </source>
</evidence>
<comment type="function">
    <text evidence="10">Subunit of non-clathrin- and clathrin-associated adaptor protein complex 3 (AP-3) that plays a role in protein sorting in the late-Golgi/trans-Golgi network (TGN) and/or endosomes. The AP complexes mediate both the recruitment of clathrin to membranes and the recognition of sorting signals within the cytosolic tails of transmembrane cargo molecules. AP-3 appears to be involved in the sorting of a subset of transmembrane proteins targeted to lysosomes and lysosome-related organelles. In concert with the BLOC-1 complex, AP-3 is required to target cargos into vesicles assembled at cell bodies for delivery into neurites and nerve terminals.</text>
</comment>
<feature type="compositionally biased region" description="Low complexity" evidence="12">
    <location>
        <begin position="655"/>
        <end position="666"/>
    </location>
</feature>
<dbReference type="InterPro" id="IPR056314">
    <property type="entry name" value="AP3B1/2_C"/>
</dbReference>
<gene>
    <name evidence="14" type="primary">AP3B1</name>
    <name evidence="14" type="synonym">ap3b1a</name>
</gene>
<dbReference type="InterPro" id="IPR026739">
    <property type="entry name" value="AP_beta"/>
</dbReference>
<dbReference type="PANTHER" id="PTHR11134">
    <property type="entry name" value="ADAPTOR COMPLEX SUBUNIT BETA FAMILY MEMBER"/>
    <property type="match status" value="1"/>
</dbReference>
<evidence type="ECO:0000256" key="8">
    <source>
        <dbReference type="ARBA" id="ARBA00023136"/>
    </source>
</evidence>
<reference evidence="14" key="2">
    <citation type="submission" date="2025-08" db="UniProtKB">
        <authorList>
            <consortium name="Ensembl"/>
        </authorList>
    </citation>
    <scope>IDENTIFICATION</scope>
</reference>
<keyword evidence="5" id="KW-0597">Phosphoprotein</keyword>
<dbReference type="Pfam" id="PF14796">
    <property type="entry name" value="AP3B1_C"/>
    <property type="match status" value="1"/>
</dbReference>
<evidence type="ECO:0000256" key="6">
    <source>
        <dbReference type="ARBA" id="ARBA00022927"/>
    </source>
</evidence>
<dbReference type="Gene3D" id="1.25.10.10">
    <property type="entry name" value="Leucine-rich Repeat Variant"/>
    <property type="match status" value="1"/>
</dbReference>
<keyword evidence="9" id="KW-0968">Cytoplasmic vesicle</keyword>
<evidence type="ECO:0000313" key="15">
    <source>
        <dbReference type="Proteomes" id="UP000005207"/>
    </source>
</evidence>
<comment type="subcellular location">
    <subcellularLocation>
        <location evidence="1">Cytoplasmic vesicle</location>
        <location evidence="1">Clathrin-coated vesicle membrane</location>
        <topology evidence="1">Peripheral membrane protein</topology>
        <orientation evidence="1">Cytoplasmic side</orientation>
    </subcellularLocation>
    <subcellularLocation>
        <location evidence="2">Golgi apparatus</location>
    </subcellularLocation>
</comment>
<keyword evidence="8 11" id="KW-0472">Membrane</keyword>